<proteinExistence type="predicted"/>
<dbReference type="RefSeq" id="WP_257821301.1">
    <property type="nucleotide sequence ID" value="NZ_JABXYM010000001.1"/>
</dbReference>
<name>A0A9Q4B1V6_SALAG</name>
<organism evidence="1 2">
    <name type="scientific">Salipaludibacillus agaradhaerens</name>
    <name type="common">Bacillus agaradhaerens</name>
    <dbReference type="NCBI Taxonomy" id="76935"/>
    <lineage>
        <taxon>Bacteria</taxon>
        <taxon>Bacillati</taxon>
        <taxon>Bacillota</taxon>
        <taxon>Bacilli</taxon>
        <taxon>Bacillales</taxon>
        <taxon>Bacillaceae</taxon>
    </lineage>
</organism>
<sequence>MSKHLYYVTWHTGSYVELLPVKVDQRTVQYEVEADDEELKHLEKLITTINNKDVMEEHIFVRPFDEDEDEKDKLALKKDVKDLFQVIYNLGTEKTKRYLDEL</sequence>
<dbReference type="EMBL" id="JABXYM010000001">
    <property type="protein sequence ID" value="MCR6096789.1"/>
    <property type="molecule type" value="Genomic_DNA"/>
</dbReference>
<evidence type="ECO:0000313" key="1">
    <source>
        <dbReference type="EMBL" id="MCR6096789.1"/>
    </source>
</evidence>
<accession>A0A9Q4B1V6</accession>
<comment type="caution">
    <text evidence="1">The sequence shown here is derived from an EMBL/GenBank/DDBJ whole genome shotgun (WGS) entry which is preliminary data.</text>
</comment>
<evidence type="ECO:0000313" key="2">
    <source>
        <dbReference type="Proteomes" id="UP001057753"/>
    </source>
</evidence>
<gene>
    <name evidence="1" type="ORF">HXA33_09500</name>
</gene>
<dbReference type="AlphaFoldDB" id="A0A9Q4B1V6"/>
<reference evidence="1" key="1">
    <citation type="submission" date="2020-06" db="EMBL/GenBank/DDBJ databases">
        <title>Insight into the genomes of haloalkaliphilic bacilli from Kenyan soda lakes.</title>
        <authorList>
            <person name="Mwirichia R."/>
            <person name="Villamizar G.C."/>
            <person name="Poehlein A."/>
            <person name="Mugweru J."/>
            <person name="Kipnyargis A."/>
            <person name="Kiplimo D."/>
            <person name="Orwa P."/>
            <person name="Daniel R."/>
        </authorList>
    </citation>
    <scope>NUCLEOTIDE SEQUENCE</scope>
    <source>
        <strain evidence="1">B1096_S55</strain>
    </source>
</reference>
<protein>
    <submittedName>
        <fullName evidence="1">Uncharacterized protein</fullName>
    </submittedName>
</protein>
<dbReference type="Proteomes" id="UP001057753">
    <property type="component" value="Unassembled WGS sequence"/>
</dbReference>
<keyword evidence="2" id="KW-1185">Reference proteome</keyword>